<organism evidence="3 4">
    <name type="scientific">Metabacillus indicus</name>
    <name type="common">Bacillus indicus</name>
    <dbReference type="NCBI Taxonomy" id="246786"/>
    <lineage>
        <taxon>Bacteria</taxon>
        <taxon>Bacillati</taxon>
        <taxon>Bacillota</taxon>
        <taxon>Bacilli</taxon>
        <taxon>Bacillales</taxon>
        <taxon>Bacillaceae</taxon>
        <taxon>Metabacillus</taxon>
    </lineage>
</organism>
<dbReference type="InterPro" id="IPR053710">
    <property type="entry name" value="Arylamine_NAT_domain_sf"/>
</dbReference>
<dbReference type="PANTHER" id="PTHR11786">
    <property type="entry name" value="N-HYDROXYARYLAMINE O-ACETYLTRANSFERASE"/>
    <property type="match status" value="1"/>
</dbReference>
<dbReference type="OrthoDB" id="7181050at2"/>
<evidence type="ECO:0000256" key="2">
    <source>
        <dbReference type="RuleBase" id="RU003452"/>
    </source>
</evidence>
<dbReference type="SUPFAM" id="SSF54001">
    <property type="entry name" value="Cysteine proteinases"/>
    <property type="match status" value="1"/>
</dbReference>
<evidence type="ECO:0000256" key="1">
    <source>
        <dbReference type="ARBA" id="ARBA00006547"/>
    </source>
</evidence>
<evidence type="ECO:0000313" key="3">
    <source>
        <dbReference type="EMBL" id="KEZ49724.1"/>
    </source>
</evidence>
<dbReference type="STRING" id="246786.GS18_0214310"/>
<dbReference type="EMBL" id="JNVC02000008">
    <property type="protein sequence ID" value="KEZ49724.1"/>
    <property type="molecule type" value="Genomic_DNA"/>
</dbReference>
<keyword evidence="4" id="KW-1185">Reference proteome</keyword>
<dbReference type="InterPro" id="IPR001447">
    <property type="entry name" value="Arylamine_N-AcTrfase"/>
</dbReference>
<dbReference type="GO" id="GO:0016407">
    <property type="term" value="F:acetyltransferase activity"/>
    <property type="evidence" value="ECO:0007669"/>
    <property type="project" value="InterPro"/>
</dbReference>
<dbReference type="PRINTS" id="PR01543">
    <property type="entry name" value="ANATRNSFRASE"/>
</dbReference>
<dbReference type="RefSeq" id="WP_029278855.1">
    <property type="nucleotide sequence ID" value="NZ_CANLZQ010000001.1"/>
</dbReference>
<name>A0A084GQW2_METID</name>
<dbReference type="PANTHER" id="PTHR11786:SF0">
    <property type="entry name" value="ARYLAMINE N-ACETYLTRANSFERASE 4-RELATED"/>
    <property type="match status" value="1"/>
</dbReference>
<comment type="caution">
    <text evidence="3">The sequence shown here is derived from an EMBL/GenBank/DDBJ whole genome shotgun (WGS) entry which is preliminary data.</text>
</comment>
<protein>
    <recommendedName>
        <fullName evidence="5">Arylamine N-acetyltransferase</fullName>
    </recommendedName>
</protein>
<dbReference type="Gene3D" id="3.30.2140.20">
    <property type="match status" value="1"/>
</dbReference>
<dbReference type="InterPro" id="IPR038765">
    <property type="entry name" value="Papain-like_cys_pep_sf"/>
</dbReference>
<gene>
    <name evidence="3" type="ORF">GS18_0214310</name>
</gene>
<dbReference type="AlphaFoldDB" id="A0A084GQW2"/>
<sequence length="260" mass="29421">MELNQAFRNRLGLPAGSTISFEQLEDLLERTASAFPFENFRVLTGQTKPVNKENLTEKMLVGNEGGLCYELNPLLYYFLLENNLNVKLVRGMVYDHHNNCFSRTGRTHAAIFLDYHSEQYLIDTGFGGNLPLKPVPLNGEVISSRNGEFRAAEVSEFPGEYLLEMKLSGKDTDWKKGYVFDPREMKESELDEMQDVICHSEFSPFNKNPLAVKITDSGTVTLTGTSITRTENGRAEKTAIQPEEFAHLAKTLFQLNYKSC</sequence>
<accession>A0A084GQW2</accession>
<evidence type="ECO:0000313" key="4">
    <source>
        <dbReference type="Proteomes" id="UP000028549"/>
    </source>
</evidence>
<dbReference type="Proteomes" id="UP000028549">
    <property type="component" value="Unassembled WGS sequence"/>
</dbReference>
<dbReference type="Pfam" id="PF00797">
    <property type="entry name" value="Acetyltransf_2"/>
    <property type="match status" value="1"/>
</dbReference>
<comment type="similarity">
    <text evidence="1 2">Belongs to the arylamine N-acetyltransferase family.</text>
</comment>
<reference evidence="3 4" key="1">
    <citation type="journal article" date="2005" name="Int. J. Syst. Evol. Microbiol.">
        <title>Bacillus cibi sp. nov., isolated from jeotgal, a traditional Korean fermented seafood.</title>
        <authorList>
            <person name="Yoon J.H."/>
            <person name="Lee C.H."/>
            <person name="Oh T.K."/>
        </authorList>
    </citation>
    <scope>NUCLEOTIDE SEQUENCE [LARGE SCALE GENOMIC DNA]</scope>
    <source>
        <strain evidence="3 4">DSM 16189</strain>
    </source>
</reference>
<proteinExistence type="inferred from homology"/>
<evidence type="ECO:0008006" key="5">
    <source>
        <dbReference type="Google" id="ProtNLM"/>
    </source>
</evidence>